<evidence type="ECO:0000259" key="1">
    <source>
        <dbReference type="Pfam" id="PF04851"/>
    </source>
</evidence>
<dbReference type="GO" id="GO:0004386">
    <property type="term" value="F:helicase activity"/>
    <property type="evidence" value="ECO:0007669"/>
    <property type="project" value="UniProtKB-KW"/>
</dbReference>
<dbReference type="KEGG" id="anr:Ana3638_12390"/>
<dbReference type="InterPro" id="IPR027417">
    <property type="entry name" value="P-loop_NTPase"/>
</dbReference>
<dbReference type="GO" id="GO:0003677">
    <property type="term" value="F:DNA binding"/>
    <property type="evidence" value="ECO:0007669"/>
    <property type="project" value="InterPro"/>
</dbReference>
<keyword evidence="4" id="KW-1185">Reference proteome</keyword>
<dbReference type="GO" id="GO:0015668">
    <property type="term" value="F:type III site-specific deoxyribonuclease activity"/>
    <property type="evidence" value="ECO:0007669"/>
    <property type="project" value="InterPro"/>
</dbReference>
<evidence type="ECO:0000313" key="3">
    <source>
        <dbReference type="EMBL" id="QHQ61477.1"/>
    </source>
</evidence>
<keyword evidence="3" id="KW-0347">Helicase</keyword>
<dbReference type="EMBL" id="CP048000">
    <property type="protein sequence ID" value="QHQ61477.1"/>
    <property type="molecule type" value="Genomic_DNA"/>
</dbReference>
<dbReference type="AlphaFoldDB" id="A0A6P1TME7"/>
<name>A0A6P1TME7_9FIRM</name>
<evidence type="ECO:0000259" key="2">
    <source>
        <dbReference type="Pfam" id="PF19778"/>
    </source>
</evidence>
<feature type="domain" description="Type III restriction enzyme C-terminal endonuclease" evidence="2">
    <location>
        <begin position="939"/>
        <end position="1044"/>
    </location>
</feature>
<keyword evidence="3" id="KW-0378">Hydrolase</keyword>
<dbReference type="GO" id="GO:0005524">
    <property type="term" value="F:ATP binding"/>
    <property type="evidence" value="ECO:0007669"/>
    <property type="project" value="InterPro"/>
</dbReference>
<dbReference type="RefSeq" id="WP_161838302.1">
    <property type="nucleotide sequence ID" value="NZ_CP048000.1"/>
</dbReference>
<feature type="domain" description="Helicase/UvrB N-terminal" evidence="1">
    <location>
        <begin position="130"/>
        <end position="300"/>
    </location>
</feature>
<dbReference type="InterPro" id="IPR045572">
    <property type="entry name" value="RE_endonuc_C"/>
</dbReference>
<accession>A0A6P1TME7</accession>
<dbReference type="REBASE" id="366181">
    <property type="entry name" value="Asp3638ORF12385P"/>
</dbReference>
<reference evidence="3 4" key="1">
    <citation type="submission" date="2020-01" db="EMBL/GenBank/DDBJ databases">
        <title>Genome analysis of Anaerocolumna sp. CBA3638.</title>
        <authorList>
            <person name="Kim J."/>
            <person name="Roh S.W."/>
        </authorList>
    </citation>
    <scope>NUCLEOTIDE SEQUENCE [LARGE SCALE GENOMIC DNA]</scope>
    <source>
        <strain evidence="3 4">CBA3638</strain>
    </source>
</reference>
<keyword evidence="3" id="KW-0067">ATP-binding</keyword>
<dbReference type="Pfam" id="PF04851">
    <property type="entry name" value="ResIII"/>
    <property type="match status" value="1"/>
</dbReference>
<gene>
    <name evidence="3" type="ORF">Ana3638_12390</name>
</gene>
<dbReference type="Gene3D" id="3.40.50.300">
    <property type="entry name" value="P-loop containing nucleotide triphosphate hydrolases"/>
    <property type="match status" value="1"/>
</dbReference>
<dbReference type="Pfam" id="PF19778">
    <property type="entry name" value="RE_endonuc"/>
    <property type="match status" value="1"/>
</dbReference>
<evidence type="ECO:0000313" key="4">
    <source>
        <dbReference type="Proteomes" id="UP000464314"/>
    </source>
</evidence>
<dbReference type="InterPro" id="IPR006935">
    <property type="entry name" value="Helicase/UvrB_N"/>
</dbReference>
<organism evidence="3 4">
    <name type="scientific">Anaerocolumna sedimenticola</name>
    <dbReference type="NCBI Taxonomy" id="2696063"/>
    <lineage>
        <taxon>Bacteria</taxon>
        <taxon>Bacillati</taxon>
        <taxon>Bacillota</taxon>
        <taxon>Clostridia</taxon>
        <taxon>Lachnospirales</taxon>
        <taxon>Lachnospiraceae</taxon>
        <taxon>Anaerocolumna</taxon>
    </lineage>
</organism>
<proteinExistence type="predicted"/>
<protein>
    <submittedName>
        <fullName evidence="3">DEAD/DEAH box helicase family protein</fullName>
    </submittedName>
</protein>
<dbReference type="Proteomes" id="UP000464314">
    <property type="component" value="Chromosome"/>
</dbReference>
<keyword evidence="3" id="KW-0547">Nucleotide-binding</keyword>
<dbReference type="SUPFAM" id="SSF52540">
    <property type="entry name" value="P-loop containing nucleoside triphosphate hydrolases"/>
    <property type="match status" value="2"/>
</dbReference>
<sequence length="1056" mass="119756">MKFQFKVQPFQTEAVEAVIRVFKGQPNHSESKYRLDLGKRKGQIERNFEQGNLFGETDEQKRKRLADKYYNTKEDLTAEEIEILEAAYRNADVELTPQQLLKNIREVQTANNIKYSTELAAGLGAVSLDVEMETGTGKTYVYIKTMFELHKAYGWSKFIVVVPSIAIREGVKKSFEITQEHFMEQYGIKARFFVYNSSNLHQLDEFSQNSGINVMIINTQAFNTTMNEEKNVEGRSGNEAARIIYTKRDEFGSRRPIDVIKANRPIIILDEPQKMGGAATQNALKKNFNPLFSLNYSATHKTSHNLVYVLDALDAFKKKLVKKIEVKGFELKNLGGTNRYLYLASIVIDRKKPPRARLEFEVKYNTGIKRETHLLNVGDSLYVESKGLEEYKGISIAEIDPIRAMVTFSNGAVLATGEASGNVNEDDIRRIQIRETIISHFEKEEKLFEQGIKCLSLFFIDEVAKYRQYGEDGEEILGEYGRIFEEEYNAALSERLTLFPTAYQNYLRGIETSETHRGYFSIDKKGRAVNSTIKRGSEFSDDISAYDLILKNKERLLSFDEPTRFIFSHSALREGWDNPNVFQICTLKHSDNATAKRQEVGRGLRLCVNSSGERQDVDVCGETLVHSMNLLTVVASESYAGFVADLQSEIKSDLYDRPTKASVDYFANKTVQVGEDTHTFTVAEATAVYNYLVRNDYINDNGEVTDTYRVAAESGSFAPMKSELAPLAENIHKLVQGIFDPSVLKDIAVNGHETKVKDNPLNDNWKDFKELWERINKRYAYTVEFNSAELITKSISAINTELRVARLSYTLTKGEQKGTDFNIEKTETKKLDRTQGSFADYDIIGKIAEGTTLTRRSVAAILMGINKDKLWLFRANPEEFITKVANIINKQKASVVVEHITYVPSAEEPYTQDIFNMSRASDEYAKAFKAKHAIQDYVFTDGTAADSIERKFAEDLDAADEVVVYAKLPRGPRGFYIPTPVGNYSPDWAISFKKGAVKHIFFIAETKGTMDSLELRPIEQAKISCARKLFNEISTTGVKYHDVDSYSSLLNVIETL</sequence>